<keyword evidence="14 17" id="KW-0496">Mitochondrion</keyword>
<dbReference type="PANTHER" id="PTHR46552:SF1">
    <property type="entry name" value="NADH-UBIQUINONE OXIDOREDUCTASE CHAIN 2"/>
    <property type="match status" value="1"/>
</dbReference>
<dbReference type="AlphaFoldDB" id="A0A6N0GY00"/>
<dbReference type="InterPro" id="IPR001750">
    <property type="entry name" value="ND/Mrp_TM"/>
</dbReference>
<feature type="transmembrane region" description="Helical" evidence="17">
    <location>
        <begin position="274"/>
        <end position="294"/>
    </location>
</feature>
<keyword evidence="11 17" id="KW-1133">Transmembrane helix</keyword>
<evidence type="ECO:0000256" key="10">
    <source>
        <dbReference type="ARBA" id="ARBA00022982"/>
    </source>
</evidence>
<dbReference type="Pfam" id="PF00361">
    <property type="entry name" value="Proton_antipo_M"/>
    <property type="match status" value="1"/>
</dbReference>
<protein>
    <recommendedName>
        <fullName evidence="4 17">NADH-ubiquinone oxidoreductase chain 2</fullName>
        <ecNumber evidence="3 17">7.1.1.2</ecNumber>
    </recommendedName>
</protein>
<dbReference type="GO" id="GO:0005743">
    <property type="term" value="C:mitochondrial inner membrane"/>
    <property type="evidence" value="ECO:0007669"/>
    <property type="project" value="UniProtKB-SubCell"/>
</dbReference>
<evidence type="ECO:0000256" key="8">
    <source>
        <dbReference type="ARBA" id="ARBA00022792"/>
    </source>
</evidence>
<evidence type="ECO:0000256" key="6">
    <source>
        <dbReference type="ARBA" id="ARBA00022660"/>
    </source>
</evidence>
<evidence type="ECO:0000256" key="5">
    <source>
        <dbReference type="ARBA" id="ARBA00022448"/>
    </source>
</evidence>
<comment type="similarity">
    <text evidence="2 17">Belongs to the complex I subunit 2 family.</text>
</comment>
<evidence type="ECO:0000256" key="3">
    <source>
        <dbReference type="ARBA" id="ARBA00012944"/>
    </source>
</evidence>
<keyword evidence="13 17" id="KW-0830">Ubiquinone</keyword>
<feature type="transmembrane region" description="Helical" evidence="17">
    <location>
        <begin position="96"/>
        <end position="115"/>
    </location>
</feature>
<dbReference type="InterPro" id="IPR003917">
    <property type="entry name" value="NADH_UbQ_OxRdtase_chain2"/>
</dbReference>
<evidence type="ECO:0000256" key="16">
    <source>
        <dbReference type="ARBA" id="ARBA00049551"/>
    </source>
</evidence>
<comment type="subcellular location">
    <subcellularLocation>
        <location evidence="1 17">Mitochondrion inner membrane</location>
        <topology evidence="1 17">Multi-pass membrane protein</topology>
    </subcellularLocation>
</comment>
<feature type="domain" description="NADH:quinone oxidoreductase/Mrp antiporter transmembrane" evidence="18">
    <location>
        <begin position="23"/>
        <end position="287"/>
    </location>
</feature>
<keyword evidence="15 17" id="KW-0472">Membrane</keyword>
<keyword evidence="6 17" id="KW-0679">Respiratory chain</keyword>
<dbReference type="PANTHER" id="PTHR46552">
    <property type="entry name" value="NADH-UBIQUINONE OXIDOREDUCTASE CHAIN 2"/>
    <property type="match status" value="1"/>
</dbReference>
<evidence type="ECO:0000256" key="13">
    <source>
        <dbReference type="ARBA" id="ARBA00023075"/>
    </source>
</evidence>
<feature type="transmembrane region" description="Helical" evidence="17">
    <location>
        <begin position="201"/>
        <end position="220"/>
    </location>
</feature>
<dbReference type="EC" id="7.1.1.2" evidence="3 17"/>
<dbReference type="EMBL" id="MT041891">
    <property type="protein sequence ID" value="QKQ14974.1"/>
    <property type="molecule type" value="Genomic_DNA"/>
</dbReference>
<evidence type="ECO:0000256" key="7">
    <source>
        <dbReference type="ARBA" id="ARBA00022692"/>
    </source>
</evidence>
<evidence type="ECO:0000313" key="19">
    <source>
        <dbReference type="EMBL" id="QKQ14974.1"/>
    </source>
</evidence>
<evidence type="ECO:0000256" key="12">
    <source>
        <dbReference type="ARBA" id="ARBA00023027"/>
    </source>
</evidence>
<evidence type="ECO:0000256" key="9">
    <source>
        <dbReference type="ARBA" id="ARBA00022967"/>
    </source>
</evidence>
<evidence type="ECO:0000256" key="14">
    <source>
        <dbReference type="ARBA" id="ARBA00023128"/>
    </source>
</evidence>
<feature type="transmembrane region" description="Helical" evidence="17">
    <location>
        <begin position="178"/>
        <end position="195"/>
    </location>
</feature>
<feature type="transmembrane region" description="Helical" evidence="17">
    <location>
        <begin position="232"/>
        <end position="254"/>
    </location>
</feature>
<evidence type="ECO:0000256" key="2">
    <source>
        <dbReference type="ARBA" id="ARBA00007012"/>
    </source>
</evidence>
<evidence type="ECO:0000256" key="4">
    <source>
        <dbReference type="ARBA" id="ARBA00021008"/>
    </source>
</evidence>
<keyword evidence="5" id="KW-0813">Transport</keyword>
<keyword evidence="9 17" id="KW-1278">Translocase</keyword>
<keyword evidence="10 17" id="KW-0249">Electron transport</keyword>
<dbReference type="PRINTS" id="PR01436">
    <property type="entry name" value="NADHDHGNASE2"/>
</dbReference>
<evidence type="ECO:0000256" key="17">
    <source>
        <dbReference type="RuleBase" id="RU003403"/>
    </source>
</evidence>
<organism evidence="19">
    <name type="scientific">Draco maculatus</name>
    <dbReference type="NCBI Taxonomy" id="89026"/>
    <lineage>
        <taxon>Eukaryota</taxon>
        <taxon>Metazoa</taxon>
        <taxon>Chordata</taxon>
        <taxon>Craniata</taxon>
        <taxon>Vertebrata</taxon>
        <taxon>Euteleostomi</taxon>
        <taxon>Lepidosauria</taxon>
        <taxon>Squamata</taxon>
        <taxon>Bifurcata</taxon>
        <taxon>Unidentata</taxon>
        <taxon>Episquamata</taxon>
        <taxon>Toxicofera</taxon>
        <taxon>Iguania</taxon>
        <taxon>Acrodonta</taxon>
        <taxon>Agamidae</taxon>
        <taxon>Draconinae</taxon>
        <taxon>Draco</taxon>
    </lineage>
</organism>
<geneLocation type="mitochondrion" evidence="19"/>
<keyword evidence="8 17" id="KW-0999">Mitochondrion inner membrane</keyword>
<feature type="transmembrane region" description="Helical" evidence="17">
    <location>
        <begin position="152"/>
        <end position="171"/>
    </location>
</feature>
<evidence type="ECO:0000256" key="15">
    <source>
        <dbReference type="ARBA" id="ARBA00023136"/>
    </source>
</evidence>
<evidence type="ECO:0000256" key="1">
    <source>
        <dbReference type="ARBA" id="ARBA00004448"/>
    </source>
</evidence>
<keyword evidence="7 17" id="KW-0812">Transmembrane</keyword>
<sequence>MPTPAILMLFTSVILGTMITVSSHHWLTAWLGLEINTLAILPIIAKTKHPRAIEAATKYFLTQAVASCLLLSSSMMNAWRTGSWDILQMSDKLTTTATLIALTMKAGAIPLHFWLPEVMQGCTLHTAMLISTWQKIAPMALLYLMSNHTQPIVTMTLGMLSTTFGGWGGINQTQLRKMMAYSSITNLGWALMVISLEPNTFAINILVYILMMVPTFHILTMTTTKTLQNLSASWTTSPAGTTTLMILLLSIAGLPPLTGFLPKLLILNELVTQNLTPIATVTAMTSLLNLVFYLRTTYMTALLNTPGSTTLFMKWRQTATKTQTTTLAPTAIFSTPALPTIIP</sequence>
<name>A0A6N0GY00_9SAUR</name>
<dbReference type="GO" id="GO:0006120">
    <property type="term" value="P:mitochondrial electron transport, NADH to ubiquinone"/>
    <property type="evidence" value="ECO:0007669"/>
    <property type="project" value="InterPro"/>
</dbReference>
<evidence type="ECO:0000256" key="11">
    <source>
        <dbReference type="ARBA" id="ARBA00022989"/>
    </source>
</evidence>
<dbReference type="InterPro" id="IPR050175">
    <property type="entry name" value="Complex_I_Subunit_2"/>
</dbReference>
<accession>A0A6N0GY00</accession>
<reference evidence="19" key="1">
    <citation type="journal article" date="2020" name="Mol. Phylogenet. Evol.">
        <title>Rivers of Indochina as potential drivers of lineage diversification in the spotted flying lizard (Draco maculatus) species complex.</title>
        <authorList>
            <person name="Klabacka R.L."/>
            <person name="Wood P.L.Jr."/>
            <person name="McGuire J.A."/>
            <person name="Oaks J.R."/>
            <person name="Lee Grismer L."/>
            <person name="Grismer J.L."/>
            <person name="Aowphol A."/>
            <person name="Sites J.W.Jr."/>
        </authorList>
    </citation>
    <scope>NUCLEOTIDE SEQUENCE</scope>
</reference>
<keyword evidence="12 17" id="KW-0520">NAD</keyword>
<comment type="catalytic activity">
    <reaction evidence="16 17">
        <text>a ubiquinone + NADH + 5 H(+)(in) = a ubiquinol + NAD(+) + 4 H(+)(out)</text>
        <dbReference type="Rhea" id="RHEA:29091"/>
        <dbReference type="Rhea" id="RHEA-COMP:9565"/>
        <dbReference type="Rhea" id="RHEA-COMP:9566"/>
        <dbReference type="ChEBI" id="CHEBI:15378"/>
        <dbReference type="ChEBI" id="CHEBI:16389"/>
        <dbReference type="ChEBI" id="CHEBI:17976"/>
        <dbReference type="ChEBI" id="CHEBI:57540"/>
        <dbReference type="ChEBI" id="CHEBI:57945"/>
        <dbReference type="EC" id="7.1.1.2"/>
    </reaction>
</comment>
<gene>
    <name evidence="19" type="primary">ND2</name>
</gene>
<evidence type="ECO:0000259" key="18">
    <source>
        <dbReference type="Pfam" id="PF00361"/>
    </source>
</evidence>
<proteinExistence type="inferred from homology"/>
<dbReference type="GO" id="GO:0008137">
    <property type="term" value="F:NADH dehydrogenase (ubiquinone) activity"/>
    <property type="evidence" value="ECO:0007669"/>
    <property type="project" value="UniProtKB-EC"/>
</dbReference>
<comment type="function">
    <text evidence="17">Core subunit of the mitochondrial membrane respiratory chain NADH dehydrogenase (Complex I) which catalyzes electron transfer from NADH through the respiratory chain, using ubiquinone as an electron acceptor. Essential for the catalytic activity and assembly of complex I.</text>
</comment>